<evidence type="ECO:0000256" key="2">
    <source>
        <dbReference type="ARBA" id="ARBA00022448"/>
    </source>
</evidence>
<evidence type="ECO:0000256" key="3">
    <source>
        <dbReference type="ARBA" id="ARBA00023065"/>
    </source>
</evidence>
<dbReference type="AlphaFoldDB" id="A0A133N3J0"/>
<dbReference type="GO" id="GO:0042777">
    <property type="term" value="P:proton motive force-driven plasma membrane ATP synthesis"/>
    <property type="evidence" value="ECO:0007669"/>
    <property type="project" value="UniProtKB-UniRule"/>
</dbReference>
<gene>
    <name evidence="4" type="primary">atpE</name>
    <name evidence="5" type="ORF">HMPREF3222_02036</name>
</gene>
<dbReference type="SUPFAM" id="SSF160527">
    <property type="entry name" value="V-type ATPase subunit E-like"/>
    <property type="match status" value="1"/>
</dbReference>
<evidence type="ECO:0000313" key="6">
    <source>
        <dbReference type="Proteomes" id="UP000070646"/>
    </source>
</evidence>
<dbReference type="Gene3D" id="1.20.5.620">
    <property type="entry name" value="F1F0 ATP synthase subunit B, membrane domain"/>
    <property type="match status" value="1"/>
</dbReference>
<dbReference type="GO" id="GO:0046933">
    <property type="term" value="F:proton-transporting ATP synthase activity, rotational mechanism"/>
    <property type="evidence" value="ECO:0007669"/>
    <property type="project" value="UniProtKB-UniRule"/>
</dbReference>
<dbReference type="Pfam" id="PF01991">
    <property type="entry name" value="vATP-synt_E"/>
    <property type="match status" value="1"/>
</dbReference>
<dbReference type="GO" id="GO:0033178">
    <property type="term" value="C:proton-transporting two-sector ATPase complex, catalytic domain"/>
    <property type="evidence" value="ECO:0007669"/>
    <property type="project" value="InterPro"/>
</dbReference>
<sequence length="201" mass="22740">MKGMSNLNNLTSKILNDAEEKKKYILADAEAQKDKIISKKTNRAEADKEEIITKANIEAEVKKARIISNAKLSVRNDMLRAKQDVISKVFNEAIEKLQNLSNGDYKYYVISTLDSLELEGTEVIIINEKDKDIFSNEFLEALNKELESKGKKGSITLNMEGKFNGGFILDRNGIQINNTFEALINSLRGELEFEVNKVLFD</sequence>
<dbReference type="Gene3D" id="3.30.2320.30">
    <property type="entry name" value="ATP synthase, E subunit, C-terminal"/>
    <property type="match status" value="1"/>
</dbReference>
<comment type="function">
    <text evidence="4">Produces ATP from ADP in the presence of a proton gradient across the membrane.</text>
</comment>
<evidence type="ECO:0000256" key="4">
    <source>
        <dbReference type="HAMAP-Rule" id="MF_00311"/>
    </source>
</evidence>
<reference evidence="5 6" key="1">
    <citation type="submission" date="2016-01" db="EMBL/GenBank/DDBJ databases">
        <authorList>
            <person name="Oliw E.H."/>
        </authorList>
    </citation>
    <scope>NUCLEOTIDE SEQUENCE [LARGE SCALE GENOMIC DNA]</scope>
    <source>
        <strain evidence="5 6">MJR7757A</strain>
    </source>
</reference>
<evidence type="ECO:0000256" key="1">
    <source>
        <dbReference type="ARBA" id="ARBA00005901"/>
    </source>
</evidence>
<dbReference type="EMBL" id="LRPU01000097">
    <property type="protein sequence ID" value="KXA10861.1"/>
    <property type="molecule type" value="Genomic_DNA"/>
</dbReference>
<dbReference type="PATRIC" id="fig|1502.174.peg.2050"/>
<dbReference type="HAMAP" id="MF_00311">
    <property type="entry name" value="ATP_synth_E_arch"/>
    <property type="match status" value="1"/>
</dbReference>
<dbReference type="InterPro" id="IPR002842">
    <property type="entry name" value="ATPase_V1_Esu"/>
</dbReference>
<comment type="caution">
    <text evidence="5">The sequence shown here is derived from an EMBL/GenBank/DDBJ whole genome shotgun (WGS) entry which is preliminary data.</text>
</comment>
<proteinExistence type="inferred from homology"/>
<protein>
    <recommendedName>
        <fullName evidence="4">V-type proton ATPase subunit E</fullName>
    </recommendedName>
    <alternativeName>
        <fullName evidence="4">V-ATPase subunit E</fullName>
    </alternativeName>
</protein>
<name>A0A133N3J0_CLOPF</name>
<keyword evidence="2 4" id="KW-0813">Transport</keyword>
<accession>A0A133N3J0</accession>
<dbReference type="InterPro" id="IPR038495">
    <property type="entry name" value="ATPase_E_C"/>
</dbReference>
<comment type="similarity">
    <text evidence="1 4">Belongs to the V-ATPase E subunit family.</text>
</comment>
<keyword evidence="3 4" id="KW-0406">Ion transport</keyword>
<dbReference type="Proteomes" id="UP000070646">
    <property type="component" value="Unassembled WGS sequence"/>
</dbReference>
<organism evidence="5 6">
    <name type="scientific">Clostridium perfringens</name>
    <dbReference type="NCBI Taxonomy" id="1502"/>
    <lineage>
        <taxon>Bacteria</taxon>
        <taxon>Bacillati</taxon>
        <taxon>Bacillota</taxon>
        <taxon>Clostridia</taxon>
        <taxon>Eubacteriales</taxon>
        <taxon>Clostridiaceae</taxon>
        <taxon>Clostridium</taxon>
    </lineage>
</organism>
<evidence type="ECO:0000313" key="5">
    <source>
        <dbReference type="EMBL" id="KXA10861.1"/>
    </source>
</evidence>
<keyword evidence="4" id="KW-0375">Hydrogen ion transport</keyword>
<dbReference type="GO" id="GO:0046961">
    <property type="term" value="F:proton-transporting ATPase activity, rotational mechanism"/>
    <property type="evidence" value="ECO:0007669"/>
    <property type="project" value="InterPro"/>
</dbReference>
<dbReference type="GO" id="GO:0005524">
    <property type="term" value="F:ATP binding"/>
    <property type="evidence" value="ECO:0007669"/>
    <property type="project" value="UniProtKB-UniRule"/>
</dbReference>
<keyword evidence="4" id="KW-0066">ATP synthesis</keyword>